<evidence type="ECO:0000313" key="7">
    <source>
        <dbReference type="Proteomes" id="UP000446768"/>
    </source>
</evidence>
<dbReference type="SUPFAM" id="SSF51206">
    <property type="entry name" value="cAMP-binding domain-like"/>
    <property type="match status" value="1"/>
</dbReference>
<dbReference type="PANTHER" id="PTHR24567">
    <property type="entry name" value="CRP FAMILY TRANSCRIPTIONAL REGULATORY PROTEIN"/>
    <property type="match status" value="1"/>
</dbReference>
<gene>
    <name evidence="6" type="ORF">GJ700_23905</name>
</gene>
<dbReference type="GO" id="GO:0003677">
    <property type="term" value="F:DNA binding"/>
    <property type="evidence" value="ECO:0007669"/>
    <property type="project" value="UniProtKB-KW"/>
</dbReference>
<evidence type="ECO:0000256" key="3">
    <source>
        <dbReference type="ARBA" id="ARBA00023163"/>
    </source>
</evidence>
<dbReference type="PROSITE" id="PS50042">
    <property type="entry name" value="CNMP_BINDING_3"/>
    <property type="match status" value="1"/>
</dbReference>
<name>A0A7X2LW37_9BURK</name>
<reference evidence="6 7" key="1">
    <citation type="submission" date="2019-11" db="EMBL/GenBank/DDBJ databases">
        <title>Novel species isolated from a subtropical stream in China.</title>
        <authorList>
            <person name="Lu H."/>
        </authorList>
    </citation>
    <scope>NUCLEOTIDE SEQUENCE [LARGE SCALE GENOMIC DNA]</scope>
    <source>
        <strain evidence="6 7">FT92W</strain>
    </source>
</reference>
<dbReference type="InterPro" id="IPR014710">
    <property type="entry name" value="RmlC-like_jellyroll"/>
</dbReference>
<dbReference type="InterPro" id="IPR012318">
    <property type="entry name" value="HTH_CRP"/>
</dbReference>
<dbReference type="Pfam" id="PF13545">
    <property type="entry name" value="HTH_Crp_2"/>
    <property type="match status" value="1"/>
</dbReference>
<dbReference type="Proteomes" id="UP000446768">
    <property type="component" value="Unassembled WGS sequence"/>
</dbReference>
<dbReference type="PANTHER" id="PTHR24567:SF74">
    <property type="entry name" value="HTH-TYPE TRANSCRIPTIONAL REGULATOR ARCR"/>
    <property type="match status" value="1"/>
</dbReference>
<dbReference type="InterPro" id="IPR018490">
    <property type="entry name" value="cNMP-bd_dom_sf"/>
</dbReference>
<evidence type="ECO:0000259" key="5">
    <source>
        <dbReference type="PROSITE" id="PS51063"/>
    </source>
</evidence>
<dbReference type="InterPro" id="IPR000595">
    <property type="entry name" value="cNMP-bd_dom"/>
</dbReference>
<evidence type="ECO:0000313" key="6">
    <source>
        <dbReference type="EMBL" id="MRV74762.1"/>
    </source>
</evidence>
<dbReference type="Gene3D" id="2.60.120.10">
    <property type="entry name" value="Jelly Rolls"/>
    <property type="match status" value="1"/>
</dbReference>
<evidence type="ECO:0000256" key="2">
    <source>
        <dbReference type="ARBA" id="ARBA00023125"/>
    </source>
</evidence>
<evidence type="ECO:0000259" key="4">
    <source>
        <dbReference type="PROSITE" id="PS50042"/>
    </source>
</evidence>
<dbReference type="GO" id="GO:0003700">
    <property type="term" value="F:DNA-binding transcription factor activity"/>
    <property type="evidence" value="ECO:0007669"/>
    <property type="project" value="TreeGrafter"/>
</dbReference>
<comment type="caution">
    <text evidence="6">The sequence shown here is derived from an EMBL/GenBank/DDBJ whole genome shotgun (WGS) entry which is preliminary data.</text>
</comment>
<dbReference type="PROSITE" id="PS51063">
    <property type="entry name" value="HTH_CRP_2"/>
    <property type="match status" value="1"/>
</dbReference>
<keyword evidence="2" id="KW-0238">DNA-binding</keyword>
<accession>A0A7X2LW37</accession>
<dbReference type="SUPFAM" id="SSF46785">
    <property type="entry name" value="Winged helix' DNA-binding domain"/>
    <property type="match status" value="1"/>
</dbReference>
<dbReference type="EMBL" id="WKJJ01000016">
    <property type="protein sequence ID" value="MRV74762.1"/>
    <property type="molecule type" value="Genomic_DNA"/>
</dbReference>
<feature type="domain" description="Cyclic nucleotide-binding" evidence="4">
    <location>
        <begin position="46"/>
        <end position="115"/>
    </location>
</feature>
<dbReference type="InterPro" id="IPR050397">
    <property type="entry name" value="Env_Response_Regulators"/>
</dbReference>
<keyword evidence="3" id="KW-0804">Transcription</keyword>
<keyword evidence="1" id="KW-0805">Transcription regulation</keyword>
<dbReference type="GO" id="GO:0005829">
    <property type="term" value="C:cytosol"/>
    <property type="evidence" value="ECO:0007669"/>
    <property type="project" value="TreeGrafter"/>
</dbReference>
<sequence>MNNSQLDSDFGHAGHPSVARMDVDSPEFKVASRPVVSYSGAQQNELLAALPREVLESLFEHLELVALPFGKELFEYGSKLENVYFPTTSIVSLLYVMEDGATTEIAVVGHEGVVGVSMFPGERAMCSAVVQSAGYGYRLKAQALRDCFNQGGALPQLLMRYNHALFAQMAQNAVGGRHSSIEQKLCRWLLDRLDRSASNELKVTQEMISIMLGVRRESITAAAGKLQDDGMITYRRGNITVLDREGLERYAGECYKVAKTEYDRLLVDVAGC</sequence>
<proteinExistence type="predicted"/>
<dbReference type="Gene3D" id="1.10.10.10">
    <property type="entry name" value="Winged helix-like DNA-binding domain superfamily/Winged helix DNA-binding domain"/>
    <property type="match status" value="1"/>
</dbReference>
<dbReference type="AlphaFoldDB" id="A0A7X2LW37"/>
<dbReference type="InterPro" id="IPR036388">
    <property type="entry name" value="WH-like_DNA-bd_sf"/>
</dbReference>
<protein>
    <submittedName>
        <fullName evidence="6">Helix-turn-helix domain-containing protein</fullName>
    </submittedName>
</protein>
<dbReference type="SMART" id="SM00100">
    <property type="entry name" value="cNMP"/>
    <property type="match status" value="1"/>
</dbReference>
<organism evidence="6 7">
    <name type="scientific">Pseudoduganella rivuli</name>
    <dbReference type="NCBI Taxonomy" id="2666085"/>
    <lineage>
        <taxon>Bacteria</taxon>
        <taxon>Pseudomonadati</taxon>
        <taxon>Pseudomonadota</taxon>
        <taxon>Betaproteobacteria</taxon>
        <taxon>Burkholderiales</taxon>
        <taxon>Oxalobacteraceae</taxon>
        <taxon>Telluria group</taxon>
        <taxon>Pseudoduganella</taxon>
    </lineage>
</organism>
<keyword evidence="7" id="KW-1185">Reference proteome</keyword>
<evidence type="ECO:0000256" key="1">
    <source>
        <dbReference type="ARBA" id="ARBA00023015"/>
    </source>
</evidence>
<dbReference type="InterPro" id="IPR036390">
    <property type="entry name" value="WH_DNA-bd_sf"/>
</dbReference>
<feature type="domain" description="HTH crp-type" evidence="5">
    <location>
        <begin position="179"/>
        <end position="245"/>
    </location>
</feature>